<dbReference type="OrthoDB" id="2013972at2759"/>
<dbReference type="GO" id="GO:0008168">
    <property type="term" value="F:methyltransferase activity"/>
    <property type="evidence" value="ECO:0007669"/>
    <property type="project" value="TreeGrafter"/>
</dbReference>
<keyword evidence="2" id="KW-1185">Reference proteome</keyword>
<dbReference type="EMBL" id="LFMY01000006">
    <property type="protein sequence ID" value="OKL59758.1"/>
    <property type="molecule type" value="Genomic_DNA"/>
</dbReference>
<evidence type="ECO:0000313" key="2">
    <source>
        <dbReference type="Proteomes" id="UP000214365"/>
    </source>
</evidence>
<comment type="caution">
    <text evidence="1">The sequence shown here is derived from an EMBL/GenBank/DDBJ whole genome shotgun (WGS) entry which is preliminary data.</text>
</comment>
<sequence>MDAVTKHSGISIESDRLDLFHEILLRRCNGELFMAPIGTNPQRILDLGTGTGIWAIDMARILILFLGDKFPSAQVLGNDLSPIQPTLVPPNVAFEVDDVENDWVYSQQFDFIHARYLAGAIKDWSRLIDQAFKFTRPGGWVEFQDFDMEFYTLHGDFAPGCSLDRWTKMVVNGLKQMGAEPEPGPKLKGWLKDARFINIHEKVLPIPVGIWPKSEEMLVGNPRRYKYFLLTSGKILKTAGYKCNTTSTWCTVKDLR</sequence>
<name>A0A225AR61_TALAT</name>
<organism evidence="1 2">
    <name type="scientific">Talaromyces atroroseus</name>
    <dbReference type="NCBI Taxonomy" id="1441469"/>
    <lineage>
        <taxon>Eukaryota</taxon>
        <taxon>Fungi</taxon>
        <taxon>Dikarya</taxon>
        <taxon>Ascomycota</taxon>
        <taxon>Pezizomycotina</taxon>
        <taxon>Eurotiomycetes</taxon>
        <taxon>Eurotiomycetidae</taxon>
        <taxon>Eurotiales</taxon>
        <taxon>Trichocomaceae</taxon>
        <taxon>Talaromyces</taxon>
        <taxon>Talaromyces sect. Trachyspermi</taxon>
    </lineage>
</organism>
<evidence type="ECO:0000313" key="1">
    <source>
        <dbReference type="EMBL" id="OKL59758.1"/>
    </source>
</evidence>
<dbReference type="RefSeq" id="XP_020119879.1">
    <property type="nucleotide sequence ID" value="XM_020267248.1"/>
</dbReference>
<dbReference type="InterPro" id="IPR029063">
    <property type="entry name" value="SAM-dependent_MTases_sf"/>
</dbReference>
<dbReference type="PANTHER" id="PTHR43591">
    <property type="entry name" value="METHYLTRANSFERASE"/>
    <property type="match status" value="1"/>
</dbReference>
<dbReference type="STRING" id="1441469.A0A225AR61"/>
<gene>
    <name evidence="1" type="ORF">UA08_04502</name>
</gene>
<protein>
    <recommendedName>
        <fullName evidence="3">Methyltransferase domain-containing protein</fullName>
    </recommendedName>
</protein>
<dbReference type="GeneID" id="31004257"/>
<accession>A0A225AR61</accession>
<dbReference type="Gene3D" id="3.40.50.150">
    <property type="entry name" value="Vaccinia Virus protein VP39"/>
    <property type="match status" value="1"/>
</dbReference>
<dbReference type="Pfam" id="PF13489">
    <property type="entry name" value="Methyltransf_23"/>
    <property type="match status" value="1"/>
</dbReference>
<dbReference type="Proteomes" id="UP000214365">
    <property type="component" value="Unassembled WGS sequence"/>
</dbReference>
<reference evidence="1 2" key="1">
    <citation type="submission" date="2015-06" db="EMBL/GenBank/DDBJ databases">
        <title>Talaromyces atroroseus IBT 11181 draft genome.</title>
        <authorList>
            <person name="Rasmussen K.B."/>
            <person name="Rasmussen S."/>
            <person name="Petersen B."/>
            <person name="Sicheritz-Ponten T."/>
            <person name="Mortensen U.H."/>
            <person name="Thrane U."/>
        </authorList>
    </citation>
    <scope>NUCLEOTIDE SEQUENCE [LARGE SCALE GENOMIC DNA]</scope>
    <source>
        <strain evidence="1 2">IBT 11181</strain>
    </source>
</reference>
<dbReference type="AlphaFoldDB" id="A0A225AR61"/>
<dbReference type="SUPFAM" id="SSF53335">
    <property type="entry name" value="S-adenosyl-L-methionine-dependent methyltransferases"/>
    <property type="match status" value="1"/>
</dbReference>
<dbReference type="PANTHER" id="PTHR43591:SF10">
    <property type="entry name" value="ABC TRANSMEMBRANE TYPE-1 DOMAIN-CONTAINING PROTEIN-RELATED"/>
    <property type="match status" value="1"/>
</dbReference>
<proteinExistence type="predicted"/>
<evidence type="ECO:0008006" key="3">
    <source>
        <dbReference type="Google" id="ProtNLM"/>
    </source>
</evidence>
<dbReference type="CDD" id="cd02440">
    <property type="entry name" value="AdoMet_MTases"/>
    <property type="match status" value="1"/>
</dbReference>